<keyword evidence="1" id="KW-0812">Transmembrane</keyword>
<name>A0A7C8GVH8_9BACI</name>
<protein>
    <submittedName>
        <fullName evidence="2">Uncharacterized protein</fullName>
    </submittedName>
</protein>
<dbReference type="AlphaFoldDB" id="A0A7C8GVH8"/>
<feature type="transmembrane region" description="Helical" evidence="1">
    <location>
        <begin position="7"/>
        <end position="28"/>
    </location>
</feature>
<reference evidence="2 3" key="1">
    <citation type="submission" date="2019-10" db="EMBL/GenBank/DDBJ databases">
        <title>Gracilibacillus sp. nov. isolated from rice seeds.</title>
        <authorList>
            <person name="He S."/>
        </authorList>
    </citation>
    <scope>NUCLEOTIDE SEQUENCE [LARGE SCALE GENOMIC DNA]</scope>
    <source>
        <strain evidence="2 3">TD8</strain>
    </source>
</reference>
<dbReference type="OrthoDB" id="2643649at2"/>
<accession>A0A7C8GVH8</accession>
<dbReference type="Proteomes" id="UP000480246">
    <property type="component" value="Unassembled WGS sequence"/>
</dbReference>
<keyword evidence="3" id="KW-1185">Reference proteome</keyword>
<comment type="caution">
    <text evidence="2">The sequence shown here is derived from an EMBL/GenBank/DDBJ whole genome shotgun (WGS) entry which is preliminary data.</text>
</comment>
<sequence>MKKIEWLIVVLLIAMGLMCLTVSGTMMWGTESIESYLKTFIQICFWMCLPISIIGIVYFVFIKKRKDK</sequence>
<evidence type="ECO:0000313" key="2">
    <source>
        <dbReference type="EMBL" id="KAB8139143.1"/>
    </source>
</evidence>
<proteinExistence type="predicted"/>
<evidence type="ECO:0000313" key="3">
    <source>
        <dbReference type="Proteomes" id="UP000480246"/>
    </source>
</evidence>
<organism evidence="2 3">
    <name type="scientific">Gracilibacillus oryzae</name>
    <dbReference type="NCBI Taxonomy" id="1672701"/>
    <lineage>
        <taxon>Bacteria</taxon>
        <taxon>Bacillati</taxon>
        <taxon>Bacillota</taxon>
        <taxon>Bacilli</taxon>
        <taxon>Bacillales</taxon>
        <taxon>Bacillaceae</taxon>
        <taxon>Gracilibacillus</taxon>
    </lineage>
</organism>
<feature type="transmembrane region" description="Helical" evidence="1">
    <location>
        <begin position="40"/>
        <end position="62"/>
    </location>
</feature>
<evidence type="ECO:0000256" key="1">
    <source>
        <dbReference type="SAM" id="Phobius"/>
    </source>
</evidence>
<gene>
    <name evidence="2" type="ORF">F9U64_01770</name>
</gene>
<keyword evidence="1" id="KW-1133">Transmembrane helix</keyword>
<dbReference type="EMBL" id="WEID01000006">
    <property type="protein sequence ID" value="KAB8139143.1"/>
    <property type="molecule type" value="Genomic_DNA"/>
</dbReference>
<keyword evidence="1" id="KW-0472">Membrane</keyword>